<proteinExistence type="predicted"/>
<dbReference type="Pfam" id="PF13920">
    <property type="entry name" value="zf-C3HC4_3"/>
    <property type="match status" value="1"/>
</dbReference>
<organism evidence="4 5">
    <name type="scientific">Giardia muris</name>
    <dbReference type="NCBI Taxonomy" id="5742"/>
    <lineage>
        <taxon>Eukaryota</taxon>
        <taxon>Metamonada</taxon>
        <taxon>Diplomonadida</taxon>
        <taxon>Hexamitidae</taxon>
        <taxon>Giardiinae</taxon>
        <taxon>Giardia</taxon>
    </lineage>
</organism>
<dbReference type="Pfam" id="PF12796">
    <property type="entry name" value="Ank_2"/>
    <property type="match status" value="1"/>
</dbReference>
<name>A0A4Z1TC80_GIAMU</name>
<reference evidence="4 5" key="1">
    <citation type="submission" date="2019-05" db="EMBL/GenBank/DDBJ databases">
        <title>The compact genome of Giardia muris reveals important steps in the evolution of intestinal protozoan parasites.</title>
        <authorList>
            <person name="Xu F."/>
            <person name="Jimenez-Gonzalez A."/>
            <person name="Einarsson E."/>
            <person name="Astvaldsson A."/>
            <person name="Peirasmaki D."/>
            <person name="Eckmann L."/>
            <person name="Andersson J.O."/>
            <person name="Svard S.G."/>
            <person name="Jerlstrom-Hultqvist J."/>
        </authorList>
    </citation>
    <scope>NUCLEOTIDE SEQUENCE [LARGE SCALE GENOMIC DNA]</scope>
    <source>
        <strain evidence="4 5">Roberts-Thomson</strain>
    </source>
</reference>
<keyword evidence="1" id="KW-0862">Zinc</keyword>
<gene>
    <name evidence="4" type="ORF">GMRT_10364</name>
</gene>
<dbReference type="InterPro" id="IPR002110">
    <property type="entry name" value="Ankyrin_rpt"/>
</dbReference>
<evidence type="ECO:0000313" key="4">
    <source>
        <dbReference type="EMBL" id="TNJ30081.1"/>
    </source>
</evidence>
<keyword evidence="2" id="KW-0175">Coiled coil</keyword>
<dbReference type="PANTHER" id="PTHR24120:SF4">
    <property type="entry name" value="GH07239P"/>
    <property type="match status" value="1"/>
</dbReference>
<dbReference type="Gene3D" id="3.30.40.10">
    <property type="entry name" value="Zinc/RING finger domain, C3HC4 (zinc finger)"/>
    <property type="match status" value="1"/>
</dbReference>
<feature type="domain" description="RING-type" evidence="3">
    <location>
        <begin position="463"/>
        <end position="499"/>
    </location>
</feature>
<keyword evidence="5" id="KW-1185">Reference proteome</keyword>
<evidence type="ECO:0000313" key="5">
    <source>
        <dbReference type="Proteomes" id="UP000315496"/>
    </source>
</evidence>
<accession>A0A4Z1TC80</accession>
<evidence type="ECO:0000256" key="1">
    <source>
        <dbReference type="PROSITE-ProRule" id="PRU00175"/>
    </source>
</evidence>
<keyword evidence="1" id="KW-0479">Metal-binding</keyword>
<dbReference type="InterPro" id="IPR001841">
    <property type="entry name" value="Znf_RING"/>
</dbReference>
<dbReference type="SMART" id="SM00248">
    <property type="entry name" value="ANK"/>
    <property type="match status" value="4"/>
</dbReference>
<dbReference type="Proteomes" id="UP000315496">
    <property type="component" value="Chromosome 1"/>
</dbReference>
<dbReference type="GO" id="GO:0008270">
    <property type="term" value="F:zinc ion binding"/>
    <property type="evidence" value="ECO:0007669"/>
    <property type="project" value="UniProtKB-KW"/>
</dbReference>
<dbReference type="InterPro" id="IPR036770">
    <property type="entry name" value="Ankyrin_rpt-contain_sf"/>
</dbReference>
<dbReference type="Gene3D" id="1.25.40.20">
    <property type="entry name" value="Ankyrin repeat-containing domain"/>
    <property type="match status" value="1"/>
</dbReference>
<dbReference type="SUPFAM" id="SSF48403">
    <property type="entry name" value="Ankyrin repeat"/>
    <property type="match status" value="1"/>
</dbReference>
<dbReference type="PROSITE" id="PS50089">
    <property type="entry name" value="ZF_RING_2"/>
    <property type="match status" value="1"/>
</dbReference>
<dbReference type="EMBL" id="VDLU01000001">
    <property type="protein sequence ID" value="TNJ30081.1"/>
    <property type="molecule type" value="Genomic_DNA"/>
</dbReference>
<dbReference type="PANTHER" id="PTHR24120">
    <property type="entry name" value="GH07239P"/>
    <property type="match status" value="1"/>
</dbReference>
<keyword evidence="1" id="KW-0863">Zinc-finger</keyword>
<sequence length="511" mass="56110">MASSELMDAAFIGDVPAVKENLRQACRKDMLGQTALMKAAERGNFDCVCLLVEKEGRMVNNYQETALMYAAGSGKTDCVEILAAAEAGMQDKHGWTALMRATREGHLDAVKLLAQKESGMQLASWYHDMPPGTTALMIAVAKEFTDIVEVLLPYEIMMQDSKRRPALWYAIKKNFIMISNMLEREAVLMTDVFGASQVVISPVAEHTSPLNGIAPEVPPEMLFQNLSEAPAHSVSAPHAIIEPTGITTTEEPEEIPRDYPETGMDAPLPMAQKYSDEQFNDTIDTASTVQDIDQILSQTALLDAWATEQMNAYCEYPNVGGCVGKIKGELAVIMDELRGLKITLRGPTSNTPCETVEILKTQVENLKDACRKQETELTAMVDQNAQLQSILIQKDEYIAQLEVELASLKAQSVAAVSRRLVLPTLEELEQYSTTDLQDLNSNLPELQRMVNEAVINKSNMPLCLSCNASIRSVLIQPCGHLCICESCQKSNEIATCPSCGSPAQGFLKVHM</sequence>
<dbReference type="AlphaFoldDB" id="A0A4Z1TC80"/>
<evidence type="ECO:0000256" key="2">
    <source>
        <dbReference type="SAM" id="Coils"/>
    </source>
</evidence>
<comment type="caution">
    <text evidence="4">The sequence shown here is derived from an EMBL/GenBank/DDBJ whole genome shotgun (WGS) entry which is preliminary data.</text>
</comment>
<dbReference type="CDD" id="cd16649">
    <property type="entry name" value="mRING-HC-C3HC5_CGRF1-like"/>
    <property type="match status" value="1"/>
</dbReference>
<evidence type="ECO:0000259" key="3">
    <source>
        <dbReference type="PROSITE" id="PS50089"/>
    </source>
</evidence>
<protein>
    <submittedName>
        <fullName evidence="4">Ankyrin repeat protein 2</fullName>
    </submittedName>
</protein>
<dbReference type="OrthoDB" id="1711136at2759"/>
<dbReference type="InterPro" id="IPR013083">
    <property type="entry name" value="Znf_RING/FYVE/PHD"/>
</dbReference>
<dbReference type="Pfam" id="PF00023">
    <property type="entry name" value="Ank"/>
    <property type="match status" value="1"/>
</dbReference>
<feature type="coiled-coil region" evidence="2">
    <location>
        <begin position="356"/>
        <end position="456"/>
    </location>
</feature>
<dbReference type="VEuPathDB" id="GiardiaDB:GMRT_10364"/>